<sequence>MNISKNLVNAIVISLLFFAEAEAQAQTPATLNDKLALYAKKHAAPVLFLHFDKTIYTSNEEVWFTGYLLNADSIAAKAHRTLSVSLIRGADRKVVAQKNFVMDGGLSFGNMSIPDSSAAGGYTFVAYTDRMNGKDPEVLFEQPIVLKTTNQPSIGLTLKLLDSTSTVGPVKTLLKARSDKSILLIGAPIKYTVGGSKKPVLAVDAQTDVTGGHTLTIDRKLLTSANHTLRAEVKNGKQTEFIKLSIPVKKEKPIVKFYPEGGNLVLNMQNRIAWEARDAGGNFLKLGGVLFKDNKLVDTLETNSYGMGVFYLKPEAGSAYRVAILQNGTIDTSYRLPAPMMNGPVVSVAQALPKDTLVLRLLSNEQRTYRLLLHNYRSEFADLQVVVPKYGRTVKISTAAMPRGLATITLLDSLDRPCAERMFFAGYSDRPVSDISSDKTSYSMREQVNVKLKFNTGDAKPTSGFVSVACVQDNRLSAKNPNNIETYFYLQRDLQNLPPIDGVFGNDEVRNRYVNDLLLVRGWSRYTWTDLNKVSSTDTIKNFNNLAYKGSVSYAGKKLKKPINLTSMMKDRIGMISTDAAGDFKMSENELLTEPDKNIFLFINGIARDVPYRIKLDDPYDRTSKRLADTLDLDEPETPGAAENNRSLVSVEPGLATQLKQVNIKSTTDNSLYGREGIHRQNECGDYVCPFNILNCPRHNNEPGNTEPIQGATYAGGIVYTGCKVFKNGSAAPDNMLKVSGIYTHKEFYVTNYNETKNGPPDYQSTIFWKHAVALNDKGEADVMFYTSDIAGKFRVVMQGVTDQGLVYGETSFDVKKKQIPQQ</sequence>
<protein>
    <recommendedName>
        <fullName evidence="4">MG2 domain-containing protein</fullName>
    </recommendedName>
</protein>
<evidence type="ECO:0000256" key="1">
    <source>
        <dbReference type="SAM" id="SignalP"/>
    </source>
</evidence>
<proteinExistence type="predicted"/>
<evidence type="ECO:0000313" key="3">
    <source>
        <dbReference type="Proteomes" id="UP000622475"/>
    </source>
</evidence>
<organism evidence="2 3">
    <name type="scientific">Mucilaginibacter myungsuensis</name>
    <dbReference type="NCBI Taxonomy" id="649104"/>
    <lineage>
        <taxon>Bacteria</taxon>
        <taxon>Pseudomonadati</taxon>
        <taxon>Bacteroidota</taxon>
        <taxon>Sphingobacteriia</taxon>
        <taxon>Sphingobacteriales</taxon>
        <taxon>Sphingobacteriaceae</taxon>
        <taxon>Mucilaginibacter</taxon>
    </lineage>
</organism>
<name>A0A929KVX8_9SPHI</name>
<dbReference type="Proteomes" id="UP000622475">
    <property type="component" value="Unassembled WGS sequence"/>
</dbReference>
<dbReference type="Gene3D" id="2.60.40.1930">
    <property type="match status" value="1"/>
</dbReference>
<dbReference type="AlphaFoldDB" id="A0A929KVX8"/>
<evidence type="ECO:0000313" key="2">
    <source>
        <dbReference type="EMBL" id="MBE9662591.1"/>
    </source>
</evidence>
<comment type="caution">
    <text evidence="2">The sequence shown here is derived from an EMBL/GenBank/DDBJ whole genome shotgun (WGS) entry which is preliminary data.</text>
</comment>
<feature type="signal peptide" evidence="1">
    <location>
        <begin position="1"/>
        <end position="25"/>
    </location>
</feature>
<gene>
    <name evidence="2" type="ORF">IRJ16_11920</name>
</gene>
<dbReference type="RefSeq" id="WP_194111806.1">
    <property type="nucleotide sequence ID" value="NZ_JADFFL010000004.1"/>
</dbReference>
<keyword evidence="1" id="KW-0732">Signal</keyword>
<feature type="chain" id="PRO_5037439274" description="MG2 domain-containing protein" evidence="1">
    <location>
        <begin position="26"/>
        <end position="823"/>
    </location>
</feature>
<evidence type="ECO:0008006" key="4">
    <source>
        <dbReference type="Google" id="ProtNLM"/>
    </source>
</evidence>
<reference evidence="2" key="1">
    <citation type="submission" date="2020-10" db="EMBL/GenBank/DDBJ databases">
        <title>Mucilaginibacter mali sp. nov., isolated from rhizosphere soil of apple orchard.</title>
        <authorList>
            <person name="Lee J.-S."/>
            <person name="Kim H.S."/>
            <person name="Kim J.-S."/>
        </authorList>
    </citation>
    <scope>NUCLEOTIDE SEQUENCE</scope>
    <source>
        <strain evidence="2">KCTC 22746</strain>
    </source>
</reference>
<accession>A0A929KVX8</accession>
<dbReference type="EMBL" id="JADFFL010000004">
    <property type="protein sequence ID" value="MBE9662591.1"/>
    <property type="molecule type" value="Genomic_DNA"/>
</dbReference>
<keyword evidence="3" id="KW-1185">Reference proteome</keyword>